<reference evidence="3" key="1">
    <citation type="submission" date="2023-03" db="EMBL/GenBank/DDBJ databases">
        <title>Massive genome expansion in bonnet fungi (Mycena s.s.) driven by repeated elements and novel gene families across ecological guilds.</title>
        <authorList>
            <consortium name="Lawrence Berkeley National Laboratory"/>
            <person name="Harder C.B."/>
            <person name="Miyauchi S."/>
            <person name="Viragh M."/>
            <person name="Kuo A."/>
            <person name="Thoen E."/>
            <person name="Andreopoulos B."/>
            <person name="Lu D."/>
            <person name="Skrede I."/>
            <person name="Drula E."/>
            <person name="Henrissat B."/>
            <person name="Morin E."/>
            <person name="Kohler A."/>
            <person name="Barry K."/>
            <person name="LaButti K."/>
            <person name="Morin E."/>
            <person name="Salamov A."/>
            <person name="Lipzen A."/>
            <person name="Mereny Z."/>
            <person name="Hegedus B."/>
            <person name="Baldrian P."/>
            <person name="Stursova M."/>
            <person name="Weitz H."/>
            <person name="Taylor A."/>
            <person name="Grigoriev I.V."/>
            <person name="Nagy L.G."/>
            <person name="Martin F."/>
            <person name="Kauserud H."/>
        </authorList>
    </citation>
    <scope>NUCLEOTIDE SEQUENCE</scope>
    <source>
        <strain evidence="3">CBHHK002</strain>
    </source>
</reference>
<gene>
    <name evidence="3" type="ORF">DFH08DRAFT_47292</name>
</gene>
<keyword evidence="2" id="KW-0812">Transmembrane</keyword>
<proteinExistence type="predicted"/>
<organism evidence="3 4">
    <name type="scientific">Mycena albidolilacea</name>
    <dbReference type="NCBI Taxonomy" id="1033008"/>
    <lineage>
        <taxon>Eukaryota</taxon>
        <taxon>Fungi</taxon>
        <taxon>Dikarya</taxon>
        <taxon>Basidiomycota</taxon>
        <taxon>Agaricomycotina</taxon>
        <taxon>Agaricomycetes</taxon>
        <taxon>Agaricomycetidae</taxon>
        <taxon>Agaricales</taxon>
        <taxon>Marasmiineae</taxon>
        <taxon>Mycenaceae</taxon>
        <taxon>Mycena</taxon>
    </lineage>
</organism>
<sequence>MCPHKCLAGSPADADALRHLCARAPFVVWVGLIYSIYFSFYFYSSPPLSPTCTRTDDVLHRSQCQRRALVCEYPAESRRGMRKKKAMPEGPPSASGSSSAASDIPVPVPAATTAAAAADAPSVPGPDFTDADTSTSTSVDGSTGAAGRTRDPRPRLAVAPRAPVVKTESEGECVPSDTGAGAGIDLAW</sequence>
<feature type="compositionally biased region" description="Low complexity" evidence="1">
    <location>
        <begin position="109"/>
        <end position="147"/>
    </location>
</feature>
<protein>
    <submittedName>
        <fullName evidence="3">Uncharacterized protein</fullName>
    </submittedName>
</protein>
<dbReference type="Proteomes" id="UP001218218">
    <property type="component" value="Unassembled WGS sequence"/>
</dbReference>
<dbReference type="AlphaFoldDB" id="A0AAD7EX17"/>
<keyword evidence="4" id="KW-1185">Reference proteome</keyword>
<evidence type="ECO:0000313" key="4">
    <source>
        <dbReference type="Proteomes" id="UP001218218"/>
    </source>
</evidence>
<evidence type="ECO:0000313" key="3">
    <source>
        <dbReference type="EMBL" id="KAJ7354568.1"/>
    </source>
</evidence>
<evidence type="ECO:0000256" key="1">
    <source>
        <dbReference type="SAM" id="MobiDB-lite"/>
    </source>
</evidence>
<comment type="caution">
    <text evidence="3">The sequence shown here is derived from an EMBL/GenBank/DDBJ whole genome shotgun (WGS) entry which is preliminary data.</text>
</comment>
<feature type="region of interest" description="Disordered" evidence="1">
    <location>
        <begin position="80"/>
        <end position="188"/>
    </location>
</feature>
<keyword evidence="2" id="KW-1133">Transmembrane helix</keyword>
<keyword evidence="2" id="KW-0472">Membrane</keyword>
<evidence type="ECO:0000256" key="2">
    <source>
        <dbReference type="SAM" id="Phobius"/>
    </source>
</evidence>
<feature type="compositionally biased region" description="Low complexity" evidence="1">
    <location>
        <begin position="92"/>
        <end position="102"/>
    </location>
</feature>
<dbReference type="EMBL" id="JARIHO010000010">
    <property type="protein sequence ID" value="KAJ7354568.1"/>
    <property type="molecule type" value="Genomic_DNA"/>
</dbReference>
<feature type="transmembrane region" description="Helical" evidence="2">
    <location>
        <begin position="26"/>
        <end position="44"/>
    </location>
</feature>
<accession>A0AAD7EX17</accession>
<feature type="compositionally biased region" description="Low complexity" evidence="1">
    <location>
        <begin position="155"/>
        <end position="165"/>
    </location>
</feature>
<name>A0AAD7EX17_9AGAR</name>